<name>A0A810CGI7_9BRAD</name>
<feature type="domain" description="MmeI-like target recognition" evidence="6">
    <location>
        <begin position="556"/>
        <end position="617"/>
    </location>
</feature>
<dbReference type="EMBL" id="AP023093">
    <property type="protein sequence ID" value="BCE43285.1"/>
    <property type="molecule type" value="Genomic_DNA"/>
</dbReference>
<keyword evidence="3" id="KW-0808">Transferase</keyword>
<dbReference type="GO" id="GO:0009007">
    <property type="term" value="F:site-specific DNA-methyltransferase (adenine-specific) activity"/>
    <property type="evidence" value="ECO:0007669"/>
    <property type="project" value="UniProtKB-EC"/>
</dbReference>
<dbReference type="InterPro" id="IPR046820">
    <property type="entry name" value="MmeI_TRD"/>
</dbReference>
<dbReference type="InterPro" id="IPR002052">
    <property type="entry name" value="DNA_methylase_N6_adenine_CS"/>
</dbReference>
<dbReference type="PANTHER" id="PTHR33841">
    <property type="entry name" value="DNA METHYLTRANSFERASE YEEA-RELATED"/>
    <property type="match status" value="1"/>
</dbReference>
<dbReference type="SUPFAM" id="SSF53335">
    <property type="entry name" value="S-adenosyl-L-methionine-dependent methyltransferases"/>
    <property type="match status" value="1"/>
</dbReference>
<dbReference type="GO" id="GO:0003676">
    <property type="term" value="F:nucleic acid binding"/>
    <property type="evidence" value="ECO:0007669"/>
    <property type="project" value="InterPro"/>
</dbReference>
<dbReference type="EMBL" id="AP023098">
    <property type="protein sequence ID" value="BCE86833.1"/>
    <property type="molecule type" value="Genomic_DNA"/>
</dbReference>
<feature type="region of interest" description="Disordered" evidence="5">
    <location>
        <begin position="489"/>
        <end position="510"/>
    </location>
</feature>
<dbReference type="InterPro" id="IPR029063">
    <property type="entry name" value="SAM-dependent_MTases_sf"/>
</dbReference>
<comment type="catalytic activity">
    <reaction evidence="4">
        <text>a 2'-deoxyadenosine in DNA + S-adenosyl-L-methionine = an N(6)-methyl-2'-deoxyadenosine in DNA + S-adenosyl-L-homocysteine + H(+)</text>
        <dbReference type="Rhea" id="RHEA:15197"/>
        <dbReference type="Rhea" id="RHEA-COMP:12418"/>
        <dbReference type="Rhea" id="RHEA-COMP:12419"/>
        <dbReference type="ChEBI" id="CHEBI:15378"/>
        <dbReference type="ChEBI" id="CHEBI:57856"/>
        <dbReference type="ChEBI" id="CHEBI:59789"/>
        <dbReference type="ChEBI" id="CHEBI:90615"/>
        <dbReference type="ChEBI" id="CHEBI:90616"/>
        <dbReference type="EC" id="2.1.1.72"/>
    </reaction>
</comment>
<organism evidence="9">
    <name type="scientific">Bradyrhizobium diazoefficiens</name>
    <dbReference type="NCBI Taxonomy" id="1355477"/>
    <lineage>
        <taxon>Bacteria</taxon>
        <taxon>Pseudomonadati</taxon>
        <taxon>Pseudomonadota</taxon>
        <taxon>Alphaproteobacteria</taxon>
        <taxon>Hyphomicrobiales</taxon>
        <taxon>Nitrobacteraceae</taxon>
        <taxon>Bradyrhizobium</taxon>
    </lineage>
</organism>
<sequence>MNNPKPALAGRFKGVRYFNGGLFSKVEPIELTNAELELIGGDDGAALMDWSKVSPVIFGSLFQQSMDANERHALGAHFTSEADIQRIVGPTIVRPWRERIDQAKSAKELFELRRELMDFKVLDPACGSGNFLYVSFRELARLDLRILTRAEEMLTPKEFANRAKPICAISPTQFYGLDIDTFGVELAKVSLMMAKKLALDEAITVLSHDQTQFSFVDEDALPLDNLDGNVQRDDAVFCEWPKVDTIIGNPPFQSKNKMIDEFGRAYVNRVRTAHPEVPGRADYCVYWLRKAHDQLQPGQRAGLVGTNTIRQNYSRIGGLDHIVRNNGTITEAVSSQVWSGDAVVHVSIVNWVKGEQPGPKKLFKQNGDQLESPWEVRDVDTINSALSFGIDLKDAKALTVNAKSDACYQGQTHGHDGFLMSHSEATLMIAAEPSFGEVLFPFLITDDLIGTTAGKPSRYVIDFGKRELLEAQSYKELFKRVEKRVLPDREKSAAKEKAENEEALKDNPKAKIAKDHSSALERWWLLFRAREKMLAATAKLPRYIACGRVTKRPIFEFIDPAIHPNDSLTVFPLADDYSFGVLQSGIHWQWFNERCSSMKADPRYTSNTVFDSFPWPQDPKPKTVKAVAEAAVALRTLRHKLVEKHNMGLRELYRTTEKPGAHPLKDAQAKLDHAVREAFGMPKGKDAVQFLFDLNQELAVKQENGQEVRGPGLPSFINDPAAYITSDRLTA</sequence>
<evidence type="ECO:0000313" key="8">
    <source>
        <dbReference type="EMBL" id="BCE43285.1"/>
    </source>
</evidence>
<dbReference type="PRINTS" id="PR00507">
    <property type="entry name" value="N12N6MTFRASE"/>
</dbReference>
<accession>A0A810CGI7</accession>
<evidence type="ECO:0000313" key="9">
    <source>
        <dbReference type="EMBL" id="BCE86833.1"/>
    </source>
</evidence>
<dbReference type="Pfam" id="PF20473">
    <property type="entry name" value="MmeI_Mtase"/>
    <property type="match status" value="1"/>
</dbReference>
<evidence type="ECO:0000256" key="5">
    <source>
        <dbReference type="SAM" id="MobiDB-lite"/>
    </source>
</evidence>
<dbReference type="PROSITE" id="PS00092">
    <property type="entry name" value="N6_MTASE"/>
    <property type="match status" value="1"/>
</dbReference>
<dbReference type="EC" id="2.1.1.72" evidence="1"/>
<evidence type="ECO:0000259" key="7">
    <source>
        <dbReference type="Pfam" id="PF20473"/>
    </source>
</evidence>
<reference evidence="9" key="2">
    <citation type="submission" date="2020-05" db="EMBL/GenBank/DDBJ databases">
        <title>Complete genome sequence of Bradyrhizobium diazoefficiens XF9 isolated from soybean nodule.</title>
        <authorList>
            <person name="Noda R."/>
            <person name="Kakizaki K."/>
            <person name="Minamisawa K."/>
        </authorList>
    </citation>
    <scope>NUCLEOTIDE SEQUENCE</scope>
    <source>
        <strain evidence="9">XF9</strain>
    </source>
</reference>
<protein>
    <recommendedName>
        <fullName evidence="1">site-specific DNA-methyltransferase (adenine-specific)</fullName>
        <ecNumber evidence="1">2.1.1.72</ecNumber>
    </recommendedName>
</protein>
<feature type="domain" description="MmeI-like DNA-methyltransferase" evidence="7">
    <location>
        <begin position="103"/>
        <end position="363"/>
    </location>
</feature>
<evidence type="ECO:0000256" key="4">
    <source>
        <dbReference type="ARBA" id="ARBA00047942"/>
    </source>
</evidence>
<reference evidence="8" key="1">
    <citation type="submission" date="2020-05" db="EMBL/GenBank/DDBJ databases">
        <title>Complete genome sequence of Bradyrhizobium diazoefficiens XF3 isolated from soybean nodule.</title>
        <authorList>
            <person name="Noda R."/>
            <person name="Kakizaki K."/>
            <person name="Minamisawa K."/>
        </authorList>
    </citation>
    <scope>NUCLEOTIDE SEQUENCE</scope>
    <source>
        <strain evidence="8">XF3</strain>
    </source>
</reference>
<evidence type="ECO:0000256" key="2">
    <source>
        <dbReference type="ARBA" id="ARBA00022603"/>
    </source>
</evidence>
<keyword evidence="2" id="KW-0489">Methyltransferase</keyword>
<dbReference type="RefSeq" id="WP_197982518.1">
    <property type="nucleotide sequence ID" value="NZ_AP022639.1"/>
</dbReference>
<proteinExistence type="predicted"/>
<dbReference type="Gene3D" id="3.40.50.150">
    <property type="entry name" value="Vaccinia Virus protein VP39"/>
    <property type="match status" value="1"/>
</dbReference>
<dbReference type="InterPro" id="IPR046816">
    <property type="entry name" value="MmeI_Mtase"/>
</dbReference>
<dbReference type="InterPro" id="IPR050953">
    <property type="entry name" value="N4_N6_ade-DNA_methylase"/>
</dbReference>
<dbReference type="GO" id="GO:0032259">
    <property type="term" value="P:methylation"/>
    <property type="evidence" value="ECO:0007669"/>
    <property type="project" value="UniProtKB-KW"/>
</dbReference>
<gene>
    <name evidence="8" type="ORF">XF3B_83160</name>
    <name evidence="9" type="ORF">XF9B_82540</name>
</gene>
<dbReference type="AlphaFoldDB" id="A0A810CGI7"/>
<evidence type="ECO:0000259" key="6">
    <source>
        <dbReference type="Pfam" id="PF20466"/>
    </source>
</evidence>
<evidence type="ECO:0000256" key="3">
    <source>
        <dbReference type="ARBA" id="ARBA00022679"/>
    </source>
</evidence>
<evidence type="ECO:0000256" key="1">
    <source>
        <dbReference type="ARBA" id="ARBA00011900"/>
    </source>
</evidence>
<dbReference type="PANTHER" id="PTHR33841:SF1">
    <property type="entry name" value="DNA METHYLTRANSFERASE A"/>
    <property type="match status" value="1"/>
</dbReference>
<dbReference type="Pfam" id="PF20466">
    <property type="entry name" value="MmeI_TRD"/>
    <property type="match status" value="1"/>
</dbReference>